<dbReference type="AlphaFoldDB" id="A0AAV6QDM4"/>
<protein>
    <submittedName>
        <fullName evidence="1">Uncharacterized protein</fullName>
    </submittedName>
</protein>
<accession>A0AAV6QDM4</accession>
<dbReference type="EMBL" id="JAGKHQ010000017">
    <property type="protein sequence ID" value="KAG7489390.1"/>
    <property type="molecule type" value="Genomic_DNA"/>
</dbReference>
<keyword evidence="2" id="KW-1185">Reference proteome</keyword>
<reference evidence="1 2" key="1">
    <citation type="journal article" date="2021" name="Sci. Rep.">
        <title>Chromosome anchoring in Senegalese sole (Solea senegalensis) reveals sex-associated markers and genome rearrangements in flatfish.</title>
        <authorList>
            <person name="Guerrero-Cozar I."/>
            <person name="Gomez-Garrido J."/>
            <person name="Berbel C."/>
            <person name="Martinez-Blanch J.F."/>
            <person name="Alioto T."/>
            <person name="Claros M.G."/>
            <person name="Gagnaire P.A."/>
            <person name="Manchado M."/>
        </authorList>
    </citation>
    <scope>NUCLEOTIDE SEQUENCE [LARGE SCALE GENOMIC DNA]</scope>
    <source>
        <strain evidence="1">Sse05_10M</strain>
    </source>
</reference>
<dbReference type="Proteomes" id="UP000693946">
    <property type="component" value="Linkage Group LG5"/>
</dbReference>
<name>A0AAV6QDM4_SOLSE</name>
<sequence>MPRGNHQMLLNNENSLELFYFKKVNKNNMNRKPPQCTVAYVDSPVCGLSMKNLPPMFRKPDASDIQYTDFGKWSNLCPTPLVGTSVSKPQPGHINYQFSHNLAFIKRANSNPGIRESYTHYTGSSGDPEPPEIPTAPNAIVQLSAIFARIILSLGHEGQTFHRRTRTQCTGCTKPLTNKLLKLRDV</sequence>
<gene>
    <name evidence="1" type="ORF">JOB18_011033</name>
</gene>
<organism evidence="1 2">
    <name type="scientific">Solea senegalensis</name>
    <name type="common">Senegalese sole</name>
    <dbReference type="NCBI Taxonomy" id="28829"/>
    <lineage>
        <taxon>Eukaryota</taxon>
        <taxon>Metazoa</taxon>
        <taxon>Chordata</taxon>
        <taxon>Craniata</taxon>
        <taxon>Vertebrata</taxon>
        <taxon>Euteleostomi</taxon>
        <taxon>Actinopterygii</taxon>
        <taxon>Neopterygii</taxon>
        <taxon>Teleostei</taxon>
        <taxon>Neoteleostei</taxon>
        <taxon>Acanthomorphata</taxon>
        <taxon>Carangaria</taxon>
        <taxon>Pleuronectiformes</taxon>
        <taxon>Pleuronectoidei</taxon>
        <taxon>Soleidae</taxon>
        <taxon>Solea</taxon>
    </lineage>
</organism>
<proteinExistence type="predicted"/>
<evidence type="ECO:0000313" key="1">
    <source>
        <dbReference type="EMBL" id="KAG7489390.1"/>
    </source>
</evidence>
<evidence type="ECO:0000313" key="2">
    <source>
        <dbReference type="Proteomes" id="UP000693946"/>
    </source>
</evidence>
<comment type="caution">
    <text evidence="1">The sequence shown here is derived from an EMBL/GenBank/DDBJ whole genome shotgun (WGS) entry which is preliminary data.</text>
</comment>